<protein>
    <recommendedName>
        <fullName evidence="4">Right handed beta helix domain-containing protein</fullName>
    </recommendedName>
</protein>
<dbReference type="Proteomes" id="UP000321595">
    <property type="component" value="Chromosome"/>
</dbReference>
<dbReference type="KEGG" id="bbae:FRD01_12480"/>
<evidence type="ECO:0008006" key="4">
    <source>
        <dbReference type="Google" id="ProtNLM"/>
    </source>
</evidence>
<accession>A0A5B8XWC8</accession>
<sequence length="569" mass="60243">MKKKFLGIAFATIIAGSGCITSTSGSDNNEENNVEPNNENNPPSADCQTGDVGGDFDGKIEGDITFCGTVNVLDDIYNTGGASKITIRPGTRFIMSVDQSVEFGWAGNEATVIAQGTAANPIVFEGTSPNAGHWEEITINNTVTSDSVFEHVIVRHAGSDRAAIVNNNERSLLFKDVTIEQSASAGIASKSFKSGSSNLNVKDSVGPVAILDHALAVTNFPLGGTYENVEDNRVAVEFDNITDSVTFQNPGIPYYNINGLYNSADVDVTFEAGVEMEFRVDQQVEFGWAGNEMTLNVNGTEDAPVVFRGSTQEAGHWYGVRINGTVTTDSTISNMEIWHAGSGDRYPARIQSEITVNSLTFAENALPALSLGEQGLRDGSSNINVNTDTGIAAEIHSAAAHTLPADGSWGTGDAMVELVDGRLSNNGTLPNLNVPYRVADSLYNNADIEYEIETGTKLVFSSDTYFELGWAGNAITFSADGIELVGQAGNAGDWQGLRWNNTVSSASFLRNSTISDAGDPALRIQKTEGADITGNTIENSSGFCISKANDDTTDYAAGNTLDCASGGVE</sequence>
<gene>
    <name evidence="2" type="ORF">FRD01_12480</name>
</gene>
<dbReference type="AlphaFoldDB" id="A0A5B8XWC8"/>
<dbReference type="InterPro" id="IPR011050">
    <property type="entry name" value="Pectin_lyase_fold/virulence"/>
</dbReference>
<keyword evidence="3" id="KW-1185">Reference proteome</keyword>
<dbReference type="PROSITE" id="PS51257">
    <property type="entry name" value="PROKAR_LIPOPROTEIN"/>
    <property type="match status" value="1"/>
</dbReference>
<evidence type="ECO:0000256" key="1">
    <source>
        <dbReference type="SAM" id="MobiDB-lite"/>
    </source>
</evidence>
<dbReference type="RefSeq" id="WP_146960108.1">
    <property type="nucleotide sequence ID" value="NZ_CP042467.1"/>
</dbReference>
<evidence type="ECO:0000313" key="2">
    <source>
        <dbReference type="EMBL" id="QED28036.1"/>
    </source>
</evidence>
<dbReference type="SUPFAM" id="SSF51126">
    <property type="entry name" value="Pectin lyase-like"/>
    <property type="match status" value="1"/>
</dbReference>
<dbReference type="OrthoDB" id="5485398at2"/>
<organism evidence="2 3">
    <name type="scientific">Microvenator marinus</name>
    <dbReference type="NCBI Taxonomy" id="2600177"/>
    <lineage>
        <taxon>Bacteria</taxon>
        <taxon>Deltaproteobacteria</taxon>
        <taxon>Bradymonadales</taxon>
        <taxon>Microvenatoraceae</taxon>
        <taxon>Microvenator</taxon>
    </lineage>
</organism>
<dbReference type="EMBL" id="CP042467">
    <property type="protein sequence ID" value="QED28036.1"/>
    <property type="molecule type" value="Genomic_DNA"/>
</dbReference>
<evidence type="ECO:0000313" key="3">
    <source>
        <dbReference type="Proteomes" id="UP000321595"/>
    </source>
</evidence>
<proteinExistence type="predicted"/>
<feature type="compositionally biased region" description="Low complexity" evidence="1">
    <location>
        <begin position="34"/>
        <end position="43"/>
    </location>
</feature>
<name>A0A5B8XWC8_9DELT</name>
<feature type="region of interest" description="Disordered" evidence="1">
    <location>
        <begin position="21"/>
        <end position="53"/>
    </location>
</feature>
<reference evidence="2 3" key="1">
    <citation type="submission" date="2019-08" db="EMBL/GenBank/DDBJ databases">
        <authorList>
            <person name="Liang Q."/>
        </authorList>
    </citation>
    <scope>NUCLEOTIDE SEQUENCE [LARGE SCALE GENOMIC DNA]</scope>
    <source>
        <strain evidence="2 3">V1718</strain>
    </source>
</reference>